<keyword evidence="5" id="KW-0963">Cytoplasm</keyword>
<dbReference type="EMBL" id="JACHIA010000001">
    <property type="protein sequence ID" value="MBB6068804.1"/>
    <property type="molecule type" value="Genomic_DNA"/>
</dbReference>
<evidence type="ECO:0000313" key="7">
    <source>
        <dbReference type="EMBL" id="MBB6068804.1"/>
    </source>
</evidence>
<comment type="function">
    <text evidence="5">Catalyzes the phosphorylation of the 3'-hydroxyl group of dephosphocoenzyme A to form coenzyme A.</text>
</comment>
<keyword evidence="5 7" id="KW-0808">Transferase</keyword>
<dbReference type="Pfam" id="PF01121">
    <property type="entry name" value="CoaE"/>
    <property type="match status" value="1"/>
</dbReference>
<dbReference type="Gene3D" id="3.40.50.300">
    <property type="entry name" value="P-loop containing nucleotide triphosphate hydrolases"/>
    <property type="match status" value="1"/>
</dbReference>
<dbReference type="PROSITE" id="PS51219">
    <property type="entry name" value="DPCK"/>
    <property type="match status" value="1"/>
</dbReference>
<dbReference type="AlphaFoldDB" id="A0A841GUL4"/>
<dbReference type="InterPro" id="IPR027417">
    <property type="entry name" value="P-loop_NTPase"/>
</dbReference>
<dbReference type="PANTHER" id="PTHR10695">
    <property type="entry name" value="DEPHOSPHO-COA KINASE-RELATED"/>
    <property type="match status" value="1"/>
</dbReference>
<evidence type="ECO:0000256" key="2">
    <source>
        <dbReference type="ARBA" id="ARBA00022741"/>
    </source>
</evidence>
<comment type="catalytic activity">
    <reaction evidence="5">
        <text>3'-dephospho-CoA + ATP = ADP + CoA + H(+)</text>
        <dbReference type="Rhea" id="RHEA:18245"/>
        <dbReference type="ChEBI" id="CHEBI:15378"/>
        <dbReference type="ChEBI" id="CHEBI:30616"/>
        <dbReference type="ChEBI" id="CHEBI:57287"/>
        <dbReference type="ChEBI" id="CHEBI:57328"/>
        <dbReference type="ChEBI" id="CHEBI:456216"/>
        <dbReference type="EC" id="2.7.1.24"/>
    </reaction>
</comment>
<dbReference type="GO" id="GO:0005524">
    <property type="term" value="F:ATP binding"/>
    <property type="evidence" value="ECO:0007669"/>
    <property type="project" value="UniProtKB-UniRule"/>
</dbReference>
<name>A0A841GUL4_9BACT</name>
<dbReference type="EC" id="2.7.1.24" evidence="5 6"/>
<dbReference type="GO" id="GO:0015937">
    <property type="term" value="P:coenzyme A biosynthetic process"/>
    <property type="evidence" value="ECO:0007669"/>
    <property type="project" value="UniProtKB-UniRule"/>
</dbReference>
<protein>
    <recommendedName>
        <fullName evidence="5 6">Dephospho-CoA kinase</fullName>
        <ecNumber evidence="5 6">2.7.1.24</ecNumber>
    </recommendedName>
    <alternativeName>
        <fullName evidence="5">Dephosphocoenzyme A kinase</fullName>
    </alternativeName>
</protein>
<comment type="subcellular location">
    <subcellularLocation>
        <location evidence="5">Cytoplasm</location>
    </subcellularLocation>
</comment>
<dbReference type="SUPFAM" id="SSF52540">
    <property type="entry name" value="P-loop containing nucleoside triphosphate hydrolases"/>
    <property type="match status" value="1"/>
</dbReference>
<comment type="similarity">
    <text evidence="1 5">Belongs to the CoaE family.</text>
</comment>
<dbReference type="GO" id="GO:0005737">
    <property type="term" value="C:cytoplasm"/>
    <property type="evidence" value="ECO:0007669"/>
    <property type="project" value="UniProtKB-SubCell"/>
</dbReference>
<accession>A0A841GUL4</accession>
<proteinExistence type="inferred from homology"/>
<comment type="pathway">
    <text evidence="5">Cofactor biosynthesis; coenzyme A biosynthesis; CoA from (R)-pantothenate: step 5/5.</text>
</comment>
<dbReference type="NCBIfam" id="TIGR00152">
    <property type="entry name" value="dephospho-CoA kinase"/>
    <property type="match status" value="1"/>
</dbReference>
<keyword evidence="5 7" id="KW-0418">Kinase</keyword>
<evidence type="ECO:0000256" key="3">
    <source>
        <dbReference type="ARBA" id="ARBA00022840"/>
    </source>
</evidence>
<dbReference type="RefSeq" id="WP_170031201.1">
    <property type="nucleotide sequence ID" value="NZ_JABDTL010000001.1"/>
</dbReference>
<dbReference type="UniPathway" id="UPA00241">
    <property type="reaction ID" value="UER00356"/>
</dbReference>
<dbReference type="NCBIfam" id="NF002879">
    <property type="entry name" value="PRK03333.1"/>
    <property type="match status" value="1"/>
</dbReference>
<evidence type="ECO:0000256" key="5">
    <source>
        <dbReference type="HAMAP-Rule" id="MF_00376"/>
    </source>
</evidence>
<evidence type="ECO:0000256" key="1">
    <source>
        <dbReference type="ARBA" id="ARBA00009018"/>
    </source>
</evidence>
<dbReference type="HAMAP" id="MF_00376">
    <property type="entry name" value="Dephospho_CoA_kinase"/>
    <property type="match status" value="1"/>
</dbReference>
<reference evidence="7 8" key="1">
    <citation type="submission" date="2020-08" db="EMBL/GenBank/DDBJ databases">
        <title>Genomic Encyclopedia of Type Strains, Phase IV (KMG-IV): sequencing the most valuable type-strain genomes for metagenomic binning, comparative biology and taxonomic classification.</title>
        <authorList>
            <person name="Goeker M."/>
        </authorList>
    </citation>
    <scope>NUCLEOTIDE SEQUENCE [LARGE SCALE GENOMIC DNA]</scope>
    <source>
        <strain evidence="7 8">DSM 29007</strain>
    </source>
</reference>
<dbReference type="InterPro" id="IPR001977">
    <property type="entry name" value="Depp_CoAkinase"/>
</dbReference>
<evidence type="ECO:0000313" key="8">
    <source>
        <dbReference type="Proteomes" id="UP000582837"/>
    </source>
</evidence>
<keyword evidence="3 5" id="KW-0067">ATP-binding</keyword>
<dbReference type="Proteomes" id="UP000582837">
    <property type="component" value="Unassembled WGS sequence"/>
</dbReference>
<evidence type="ECO:0000256" key="4">
    <source>
        <dbReference type="ARBA" id="ARBA00022993"/>
    </source>
</evidence>
<comment type="caution">
    <text evidence="7">The sequence shown here is derived from an EMBL/GenBank/DDBJ whole genome shotgun (WGS) entry which is preliminary data.</text>
</comment>
<dbReference type="GO" id="GO:0004140">
    <property type="term" value="F:dephospho-CoA kinase activity"/>
    <property type="evidence" value="ECO:0007669"/>
    <property type="project" value="UniProtKB-UniRule"/>
</dbReference>
<keyword evidence="4 5" id="KW-0173">Coenzyme A biosynthesis</keyword>
<organism evidence="7 8">
    <name type="scientific">Longimicrobium terrae</name>
    <dbReference type="NCBI Taxonomy" id="1639882"/>
    <lineage>
        <taxon>Bacteria</taxon>
        <taxon>Pseudomonadati</taxon>
        <taxon>Gemmatimonadota</taxon>
        <taxon>Longimicrobiia</taxon>
        <taxon>Longimicrobiales</taxon>
        <taxon>Longimicrobiaceae</taxon>
        <taxon>Longimicrobium</taxon>
    </lineage>
</organism>
<dbReference type="CDD" id="cd02022">
    <property type="entry name" value="DPCK"/>
    <property type="match status" value="1"/>
</dbReference>
<feature type="binding site" evidence="5">
    <location>
        <begin position="11"/>
        <end position="16"/>
    </location>
    <ligand>
        <name>ATP</name>
        <dbReference type="ChEBI" id="CHEBI:30616"/>
    </ligand>
</feature>
<keyword evidence="2 5" id="KW-0547">Nucleotide-binding</keyword>
<evidence type="ECO:0000256" key="6">
    <source>
        <dbReference type="NCBIfam" id="TIGR00152"/>
    </source>
</evidence>
<dbReference type="PANTHER" id="PTHR10695:SF46">
    <property type="entry name" value="BIFUNCTIONAL COENZYME A SYNTHASE-RELATED"/>
    <property type="match status" value="1"/>
</dbReference>
<sequence>MLKVGLTGNIAAGKSTVAQTWREMGATVVDADQLARMVVEPGTPAHSAIAAEWGAWVLEEGGALDRAALRKIVFADPEARARLEGIVHPAVAALRDDHYREAERRGESVVVADIPLLFETGMVEDFDVVVLVDAPEEVRLARMVTDRGMDADEARRMISAQMPAELKRARADMVIENTGSLANLECRAREVWADLSSRAARV</sequence>
<keyword evidence="8" id="KW-1185">Reference proteome</keyword>
<gene>
    <name evidence="5" type="primary">coaE</name>
    <name evidence="7" type="ORF">HNQ61_000415</name>
</gene>